<dbReference type="Proteomes" id="UP001479436">
    <property type="component" value="Unassembled WGS sequence"/>
</dbReference>
<proteinExistence type="predicted"/>
<protein>
    <submittedName>
        <fullName evidence="1">Uncharacterized protein</fullName>
    </submittedName>
</protein>
<evidence type="ECO:0000313" key="1">
    <source>
        <dbReference type="EMBL" id="KAK9763868.1"/>
    </source>
</evidence>
<comment type="caution">
    <text evidence="1">The sequence shown here is derived from an EMBL/GenBank/DDBJ whole genome shotgun (WGS) entry which is preliminary data.</text>
</comment>
<evidence type="ECO:0000313" key="2">
    <source>
        <dbReference type="Proteomes" id="UP001479436"/>
    </source>
</evidence>
<gene>
    <name evidence="1" type="ORF">K7432_009107</name>
</gene>
<sequence>MPSTNMTESEFTPEKYPGLIETDETGKKYVIYGEGKIPIFRTVDECITGTPGFSECDQGGPYLKNALEEEKKRREL</sequence>
<dbReference type="EMBL" id="JASJQH010000541">
    <property type="protein sequence ID" value="KAK9763868.1"/>
    <property type="molecule type" value="Genomic_DNA"/>
</dbReference>
<name>A0ABR2WQS0_9FUNG</name>
<accession>A0ABR2WQS0</accession>
<organism evidence="1 2">
    <name type="scientific">Basidiobolus ranarum</name>
    <dbReference type="NCBI Taxonomy" id="34480"/>
    <lineage>
        <taxon>Eukaryota</taxon>
        <taxon>Fungi</taxon>
        <taxon>Fungi incertae sedis</taxon>
        <taxon>Zoopagomycota</taxon>
        <taxon>Entomophthoromycotina</taxon>
        <taxon>Basidiobolomycetes</taxon>
        <taxon>Basidiobolales</taxon>
        <taxon>Basidiobolaceae</taxon>
        <taxon>Basidiobolus</taxon>
    </lineage>
</organism>
<reference evidence="1 2" key="1">
    <citation type="submission" date="2023-04" db="EMBL/GenBank/DDBJ databases">
        <title>Genome of Basidiobolus ranarum AG-B5.</title>
        <authorList>
            <person name="Stajich J.E."/>
            <person name="Carter-House D."/>
            <person name="Gryganskyi A."/>
        </authorList>
    </citation>
    <scope>NUCLEOTIDE SEQUENCE [LARGE SCALE GENOMIC DNA]</scope>
    <source>
        <strain evidence="1 2">AG-B5</strain>
    </source>
</reference>
<keyword evidence="2" id="KW-1185">Reference proteome</keyword>